<sequence length="142" mass="15240">GEREAVEQALLCLALLGRRRGVWPELDVELSQDLSRLFVVFKSEAAAVFLEALLSSKSRKDGRVSLSLLGDVRQLRVAVKQQSSPAVNAAVKALEAIPGCAQCGYASEQALLVCGGCRAASYCSRDCQKAAWKSHKASCSKK</sequence>
<comment type="caution">
    <text evidence="6">The sequence shown here is derived from an EMBL/GenBank/DDBJ whole genome shotgun (WGS) entry which is preliminary data.</text>
</comment>
<dbReference type="EMBL" id="CAJNNW010015656">
    <property type="protein sequence ID" value="CAE8657969.1"/>
    <property type="molecule type" value="Genomic_DNA"/>
</dbReference>
<protein>
    <recommendedName>
        <fullName evidence="5">MYND-type domain-containing protein</fullName>
    </recommendedName>
</protein>
<evidence type="ECO:0000313" key="7">
    <source>
        <dbReference type="Proteomes" id="UP000626109"/>
    </source>
</evidence>
<dbReference type="Proteomes" id="UP000626109">
    <property type="component" value="Unassembled WGS sequence"/>
</dbReference>
<gene>
    <name evidence="6" type="ORF">PGLA2088_LOCUS13156</name>
</gene>
<evidence type="ECO:0000256" key="3">
    <source>
        <dbReference type="ARBA" id="ARBA00022833"/>
    </source>
</evidence>
<dbReference type="PROSITE" id="PS50865">
    <property type="entry name" value="ZF_MYND_2"/>
    <property type="match status" value="1"/>
</dbReference>
<dbReference type="Pfam" id="PF01753">
    <property type="entry name" value="zf-MYND"/>
    <property type="match status" value="1"/>
</dbReference>
<evidence type="ECO:0000259" key="5">
    <source>
        <dbReference type="PROSITE" id="PS50865"/>
    </source>
</evidence>
<dbReference type="GO" id="GO:0008270">
    <property type="term" value="F:zinc ion binding"/>
    <property type="evidence" value="ECO:0007669"/>
    <property type="project" value="UniProtKB-KW"/>
</dbReference>
<accession>A0A813IU73</accession>
<name>A0A813IU73_POLGL</name>
<dbReference type="Gene3D" id="6.10.140.2220">
    <property type="match status" value="1"/>
</dbReference>
<feature type="domain" description="MYND-type" evidence="5">
    <location>
        <begin position="100"/>
        <end position="139"/>
    </location>
</feature>
<dbReference type="SUPFAM" id="SSF144232">
    <property type="entry name" value="HIT/MYND zinc finger-like"/>
    <property type="match status" value="1"/>
</dbReference>
<keyword evidence="2 4" id="KW-0863">Zinc-finger</keyword>
<evidence type="ECO:0000256" key="1">
    <source>
        <dbReference type="ARBA" id="ARBA00022723"/>
    </source>
</evidence>
<feature type="non-terminal residue" evidence="6">
    <location>
        <position position="142"/>
    </location>
</feature>
<evidence type="ECO:0000313" key="6">
    <source>
        <dbReference type="EMBL" id="CAE8657969.1"/>
    </source>
</evidence>
<proteinExistence type="predicted"/>
<evidence type="ECO:0000256" key="2">
    <source>
        <dbReference type="ARBA" id="ARBA00022771"/>
    </source>
</evidence>
<reference evidence="6" key="1">
    <citation type="submission" date="2021-02" db="EMBL/GenBank/DDBJ databases">
        <authorList>
            <person name="Dougan E. K."/>
            <person name="Rhodes N."/>
            <person name="Thang M."/>
            <person name="Chan C."/>
        </authorList>
    </citation>
    <scope>NUCLEOTIDE SEQUENCE</scope>
</reference>
<keyword evidence="3" id="KW-0862">Zinc</keyword>
<evidence type="ECO:0000256" key="4">
    <source>
        <dbReference type="PROSITE-ProRule" id="PRU00134"/>
    </source>
</evidence>
<dbReference type="AlphaFoldDB" id="A0A813IU73"/>
<keyword evidence="1" id="KW-0479">Metal-binding</keyword>
<dbReference type="PROSITE" id="PS01360">
    <property type="entry name" value="ZF_MYND_1"/>
    <property type="match status" value="1"/>
</dbReference>
<dbReference type="InterPro" id="IPR002893">
    <property type="entry name" value="Znf_MYND"/>
</dbReference>
<organism evidence="6 7">
    <name type="scientific">Polarella glacialis</name>
    <name type="common">Dinoflagellate</name>
    <dbReference type="NCBI Taxonomy" id="89957"/>
    <lineage>
        <taxon>Eukaryota</taxon>
        <taxon>Sar</taxon>
        <taxon>Alveolata</taxon>
        <taxon>Dinophyceae</taxon>
        <taxon>Suessiales</taxon>
        <taxon>Suessiaceae</taxon>
        <taxon>Polarella</taxon>
    </lineage>
</organism>